<reference evidence="5" key="1">
    <citation type="journal article" date="2020" name="Stud. Mycol.">
        <title>101 Dothideomycetes genomes: a test case for predicting lifestyles and emergence of pathogens.</title>
        <authorList>
            <person name="Haridas S."/>
            <person name="Albert R."/>
            <person name="Binder M."/>
            <person name="Bloem J."/>
            <person name="Labutti K."/>
            <person name="Salamov A."/>
            <person name="Andreopoulos B."/>
            <person name="Baker S."/>
            <person name="Barry K."/>
            <person name="Bills G."/>
            <person name="Bluhm B."/>
            <person name="Cannon C."/>
            <person name="Castanera R."/>
            <person name="Culley D."/>
            <person name="Daum C."/>
            <person name="Ezra D."/>
            <person name="Gonzalez J."/>
            <person name="Henrissat B."/>
            <person name="Kuo A."/>
            <person name="Liang C."/>
            <person name="Lipzen A."/>
            <person name="Lutzoni F."/>
            <person name="Magnuson J."/>
            <person name="Mondo S."/>
            <person name="Nolan M."/>
            <person name="Ohm R."/>
            <person name="Pangilinan J."/>
            <person name="Park H.-J."/>
            <person name="Ramirez L."/>
            <person name="Alfaro M."/>
            <person name="Sun H."/>
            <person name="Tritt A."/>
            <person name="Yoshinaga Y."/>
            <person name="Zwiers L.-H."/>
            <person name="Turgeon B."/>
            <person name="Goodwin S."/>
            <person name="Spatafora J."/>
            <person name="Crous P."/>
            <person name="Grigoriev I."/>
        </authorList>
    </citation>
    <scope>NUCLEOTIDE SEQUENCE</scope>
    <source>
        <strain evidence="5">CBS 473.64</strain>
    </source>
</reference>
<feature type="domain" description="Nephrocystin 3-like N-terminal" evidence="4">
    <location>
        <begin position="264"/>
        <end position="419"/>
    </location>
</feature>
<feature type="domain" description="GPI inositol-deacylase winged helix" evidence="2">
    <location>
        <begin position="521"/>
        <end position="591"/>
    </location>
</feature>
<dbReference type="Gene3D" id="3.40.50.300">
    <property type="entry name" value="P-loop containing nucleotide triphosphate hydrolases"/>
    <property type="match status" value="1"/>
</dbReference>
<dbReference type="Pfam" id="PF22939">
    <property type="entry name" value="WHD_GPIID"/>
    <property type="match status" value="1"/>
</dbReference>
<keyword evidence="1" id="KW-0677">Repeat</keyword>
<evidence type="ECO:0000259" key="4">
    <source>
        <dbReference type="Pfam" id="PF24883"/>
    </source>
</evidence>
<evidence type="ECO:0000313" key="6">
    <source>
        <dbReference type="Proteomes" id="UP000799753"/>
    </source>
</evidence>
<dbReference type="PANTHER" id="PTHR10039">
    <property type="entry name" value="AMELOGENIN"/>
    <property type="match status" value="1"/>
</dbReference>
<dbReference type="Pfam" id="PF24809">
    <property type="entry name" value="DUF7708"/>
    <property type="match status" value="1"/>
</dbReference>
<dbReference type="AlphaFoldDB" id="A0A6A6S4V8"/>
<gene>
    <name evidence="5" type="ORF">P280DRAFT_395523</name>
</gene>
<dbReference type="SUPFAM" id="SSF52540">
    <property type="entry name" value="P-loop containing nucleoside triphosphate hydrolases"/>
    <property type="match status" value="1"/>
</dbReference>
<evidence type="ECO:0000259" key="2">
    <source>
        <dbReference type="Pfam" id="PF22939"/>
    </source>
</evidence>
<dbReference type="InterPro" id="IPR027417">
    <property type="entry name" value="P-loop_NTPase"/>
</dbReference>
<evidence type="ECO:0000313" key="5">
    <source>
        <dbReference type="EMBL" id="KAF2642645.1"/>
    </source>
</evidence>
<protein>
    <submittedName>
        <fullName evidence="5">Uncharacterized protein</fullName>
    </submittedName>
</protein>
<feature type="domain" description="DUF7708" evidence="3">
    <location>
        <begin position="75"/>
        <end position="205"/>
    </location>
</feature>
<dbReference type="Proteomes" id="UP000799753">
    <property type="component" value="Unassembled WGS sequence"/>
</dbReference>
<organism evidence="5 6">
    <name type="scientific">Massarina eburnea CBS 473.64</name>
    <dbReference type="NCBI Taxonomy" id="1395130"/>
    <lineage>
        <taxon>Eukaryota</taxon>
        <taxon>Fungi</taxon>
        <taxon>Dikarya</taxon>
        <taxon>Ascomycota</taxon>
        <taxon>Pezizomycotina</taxon>
        <taxon>Dothideomycetes</taxon>
        <taxon>Pleosporomycetidae</taxon>
        <taxon>Pleosporales</taxon>
        <taxon>Massarineae</taxon>
        <taxon>Massarinaceae</taxon>
        <taxon>Massarina</taxon>
    </lineage>
</organism>
<name>A0A6A6S4V8_9PLEO</name>
<dbReference type="Pfam" id="PF24883">
    <property type="entry name" value="NPHP3_N"/>
    <property type="match status" value="1"/>
</dbReference>
<dbReference type="InterPro" id="IPR054471">
    <property type="entry name" value="GPIID_WHD"/>
</dbReference>
<evidence type="ECO:0000256" key="1">
    <source>
        <dbReference type="ARBA" id="ARBA00022737"/>
    </source>
</evidence>
<dbReference type="OrthoDB" id="7464126at2759"/>
<dbReference type="InterPro" id="IPR056125">
    <property type="entry name" value="DUF7708"/>
</dbReference>
<dbReference type="InterPro" id="IPR056884">
    <property type="entry name" value="NPHP3-like_N"/>
</dbReference>
<evidence type="ECO:0000259" key="3">
    <source>
        <dbReference type="Pfam" id="PF24809"/>
    </source>
</evidence>
<dbReference type="EMBL" id="MU006781">
    <property type="protein sequence ID" value="KAF2642645.1"/>
    <property type="molecule type" value="Genomic_DNA"/>
</dbReference>
<keyword evidence="6" id="KW-1185">Reference proteome</keyword>
<accession>A0A6A6S4V8</accession>
<proteinExistence type="predicted"/>
<dbReference type="PANTHER" id="PTHR10039:SF14">
    <property type="entry name" value="NACHT DOMAIN-CONTAINING PROTEIN"/>
    <property type="match status" value="1"/>
</dbReference>
<sequence length="591" mass="66681">MTTSTASASRLTAQASSTFKNSFERFENTVLAQSKSDHRDFSSTTLQDVRQAAKEIEQQLAARQCLRNMRRIEPFLNGLEAYSKVIEVLCNGTDYLPWIWLAKDHISAFEKLISAYGRIAENMPRFDQLSHAYRHQPGFQQVLAVVYSDILEFHCQAYKFFNRHGWSCFFKSAWGGFDARFSCILDSLSRHSDLVDREANAFLIAETMRWREEASHTATRTEKERLATQLTAALAWLNLDSIPHCGQSQQDNHLDKLTRDCCAGTTEWVLRNPKIKACINDGRDQYTLWLKGKPGSGKSTLCAQIVQFLNINKRSTTLSCFCSYRISEARVPPSAFIFATLISQILSRNRDLVGYVYEEFVAEGHSPSTQILKTVLSNLLPQLESPHIVIDGIDECLPYNASGTSQDLGVVSNLLNDILQIETFSNGVISPKLLLASRDIGQVSGKLSRKPTVFLDNQPEIMQASIRYFVSSRLSEIRTKFDDIAGIDGILSAIKETIVTKSQGLYARIMERVHILNPVSKTRVTRILEWMLSSRRPLRTIELQDAIVFSGNNMTLDKRSKLPVSIIDLCKPLITVVDDGTVVFVHFTVQE</sequence>